<dbReference type="EMBL" id="BPLR01006411">
    <property type="protein sequence ID" value="GIY09642.1"/>
    <property type="molecule type" value="Genomic_DNA"/>
</dbReference>
<feature type="domain" description="Cadherin" evidence="16">
    <location>
        <begin position="151"/>
        <end position="223"/>
    </location>
</feature>
<dbReference type="GO" id="GO:0045211">
    <property type="term" value="C:postsynaptic membrane"/>
    <property type="evidence" value="ECO:0007669"/>
    <property type="project" value="UniProtKB-SubCell"/>
</dbReference>
<keyword evidence="8" id="KW-0770">Synapse</keyword>
<comment type="subcellular location">
    <subcellularLocation>
        <location evidence="12">Postsynaptic cell membrane</location>
        <topology evidence="12">Single-pass type I membrane protein</topology>
    </subcellularLocation>
</comment>
<evidence type="ECO:0000256" key="12">
    <source>
        <dbReference type="ARBA" id="ARBA00035006"/>
    </source>
</evidence>
<feature type="signal peptide" evidence="15">
    <location>
        <begin position="1"/>
        <end position="19"/>
    </location>
</feature>
<dbReference type="PANTHER" id="PTHR14139">
    <property type="entry name" value="CALSYNTENIN"/>
    <property type="match status" value="1"/>
</dbReference>
<keyword evidence="18" id="KW-1185">Reference proteome</keyword>
<evidence type="ECO:0000313" key="17">
    <source>
        <dbReference type="EMBL" id="GIY09642.1"/>
    </source>
</evidence>
<dbReference type="InterPro" id="IPR015919">
    <property type="entry name" value="Cadherin-like_sf"/>
</dbReference>
<dbReference type="GO" id="GO:0050806">
    <property type="term" value="P:positive regulation of synaptic transmission"/>
    <property type="evidence" value="ECO:0007669"/>
    <property type="project" value="TreeGrafter"/>
</dbReference>
<dbReference type="Gene3D" id="2.60.40.60">
    <property type="entry name" value="Cadherins"/>
    <property type="match status" value="2"/>
</dbReference>
<dbReference type="GO" id="GO:0005509">
    <property type="term" value="F:calcium ion binding"/>
    <property type="evidence" value="ECO:0007669"/>
    <property type="project" value="UniProtKB-UniRule"/>
</dbReference>
<evidence type="ECO:0000256" key="1">
    <source>
        <dbReference type="ARBA" id="ARBA00022475"/>
    </source>
</evidence>
<dbReference type="GO" id="GO:0007156">
    <property type="term" value="P:homophilic cell adhesion via plasma membrane adhesion molecules"/>
    <property type="evidence" value="ECO:0007669"/>
    <property type="project" value="InterPro"/>
</dbReference>
<evidence type="ECO:0000256" key="7">
    <source>
        <dbReference type="ARBA" id="ARBA00022989"/>
    </source>
</evidence>
<protein>
    <submittedName>
        <fullName evidence="17">Calsyntenin-1</fullName>
    </submittedName>
</protein>
<dbReference type="CDD" id="cd11304">
    <property type="entry name" value="Cadherin_repeat"/>
    <property type="match status" value="2"/>
</dbReference>
<dbReference type="SMART" id="SM00112">
    <property type="entry name" value="CA"/>
    <property type="match status" value="2"/>
</dbReference>
<evidence type="ECO:0000256" key="3">
    <source>
        <dbReference type="ARBA" id="ARBA00022729"/>
    </source>
</evidence>
<evidence type="ECO:0000259" key="16">
    <source>
        <dbReference type="PROSITE" id="PS50268"/>
    </source>
</evidence>
<proteinExistence type="inferred from homology"/>
<dbReference type="PROSITE" id="PS50268">
    <property type="entry name" value="CADHERIN_2"/>
    <property type="match status" value="2"/>
</dbReference>
<keyword evidence="4" id="KW-0677">Repeat</keyword>
<comment type="caution">
    <text evidence="17">The sequence shown here is derived from an EMBL/GenBank/DDBJ whole genome shotgun (WGS) entry which is preliminary data.</text>
</comment>
<keyword evidence="6" id="KW-0130">Cell adhesion</keyword>
<evidence type="ECO:0000256" key="10">
    <source>
        <dbReference type="ARBA" id="ARBA00023180"/>
    </source>
</evidence>
<dbReference type="GO" id="GO:0009986">
    <property type="term" value="C:cell surface"/>
    <property type="evidence" value="ECO:0007669"/>
    <property type="project" value="TreeGrafter"/>
</dbReference>
<accession>A0AAV4QNB1</accession>
<evidence type="ECO:0000256" key="6">
    <source>
        <dbReference type="ARBA" id="ARBA00022889"/>
    </source>
</evidence>
<keyword evidence="11" id="KW-0628">Postsynaptic cell membrane</keyword>
<organism evidence="17 18">
    <name type="scientific">Caerostris extrusa</name>
    <name type="common">Bark spider</name>
    <name type="synonym">Caerostris bankana</name>
    <dbReference type="NCBI Taxonomy" id="172846"/>
    <lineage>
        <taxon>Eukaryota</taxon>
        <taxon>Metazoa</taxon>
        <taxon>Ecdysozoa</taxon>
        <taxon>Arthropoda</taxon>
        <taxon>Chelicerata</taxon>
        <taxon>Arachnida</taxon>
        <taxon>Araneae</taxon>
        <taxon>Araneomorphae</taxon>
        <taxon>Entelegynae</taxon>
        <taxon>Araneoidea</taxon>
        <taxon>Araneidae</taxon>
        <taxon>Caerostris</taxon>
    </lineage>
</organism>
<dbReference type="FunFam" id="2.60.40.60:FF:000025">
    <property type="entry name" value="Calsyntenin 1"/>
    <property type="match status" value="1"/>
</dbReference>
<evidence type="ECO:0000256" key="5">
    <source>
        <dbReference type="ARBA" id="ARBA00022837"/>
    </source>
</evidence>
<dbReference type="InterPro" id="IPR002126">
    <property type="entry name" value="Cadherin-like_dom"/>
</dbReference>
<keyword evidence="10" id="KW-0325">Glycoprotein</keyword>
<sequence length="390" mass="43436">MGGGAVFAAASVLWAVCIAKICNRGSPIREREAGRGLPCHCTRERKECRSIAQDTSQTLQQLVSLFKATVYCNSVILKGTIFCCNRVIRISLSYLTTKGGGEGSLQLESTLVWGAVDSDGSRQDSEKTREMDDSVCFGGFLHWSVYEVCSFTITNKHHGEIPFMVQVDKALGEGKLVAKKELNCEKRKAYKFDIAAVGCDGLTSENVTVHLTVEDLNEFAPEFVQETYSAEVDEDRLYDKIVQVEADDNDCSAKFSDICKYEIITNDQPFAIDQEGRIKNTEPLSWENAPNHILTVVAYDCGMKRSKPATVNIKVNRVCRIGWKGVRERIEYTPGSGRRPLFPEARLELCDVPCKLERVATKVTLATRHIGKGCDRDTYSVESQRKLCGE</sequence>
<dbReference type="AlphaFoldDB" id="A0AAV4QNB1"/>
<evidence type="ECO:0000256" key="15">
    <source>
        <dbReference type="SAM" id="SignalP"/>
    </source>
</evidence>
<keyword evidence="3 15" id="KW-0732">Signal</keyword>
<reference evidence="17 18" key="1">
    <citation type="submission" date="2021-06" db="EMBL/GenBank/DDBJ databases">
        <title>Caerostris extrusa draft genome.</title>
        <authorList>
            <person name="Kono N."/>
            <person name="Arakawa K."/>
        </authorList>
    </citation>
    <scope>NUCLEOTIDE SEQUENCE [LARGE SCALE GENOMIC DNA]</scope>
</reference>
<evidence type="ECO:0000256" key="9">
    <source>
        <dbReference type="ARBA" id="ARBA00023136"/>
    </source>
</evidence>
<dbReference type="Pfam" id="PF00028">
    <property type="entry name" value="Cadherin"/>
    <property type="match status" value="1"/>
</dbReference>
<evidence type="ECO:0000256" key="14">
    <source>
        <dbReference type="PROSITE-ProRule" id="PRU00043"/>
    </source>
</evidence>
<keyword evidence="7" id="KW-1133">Transmembrane helix</keyword>
<dbReference type="SUPFAM" id="SSF49313">
    <property type="entry name" value="Cadherin-like"/>
    <property type="match status" value="1"/>
</dbReference>
<evidence type="ECO:0000256" key="2">
    <source>
        <dbReference type="ARBA" id="ARBA00022692"/>
    </source>
</evidence>
<dbReference type="GO" id="GO:0051965">
    <property type="term" value="P:positive regulation of synapse assembly"/>
    <property type="evidence" value="ECO:0007669"/>
    <property type="project" value="TreeGrafter"/>
</dbReference>
<evidence type="ECO:0000256" key="13">
    <source>
        <dbReference type="ARBA" id="ARBA00035015"/>
    </source>
</evidence>
<gene>
    <name evidence="17" type="primary">Cals</name>
    <name evidence="17" type="ORF">CEXT_244741</name>
</gene>
<keyword evidence="9" id="KW-0472">Membrane</keyword>
<feature type="chain" id="PRO_5043988579" evidence="15">
    <location>
        <begin position="20"/>
        <end position="390"/>
    </location>
</feature>
<keyword evidence="2" id="KW-0812">Transmembrane</keyword>
<evidence type="ECO:0000256" key="8">
    <source>
        <dbReference type="ARBA" id="ARBA00023018"/>
    </source>
</evidence>
<keyword evidence="1" id="KW-1003">Cell membrane</keyword>
<evidence type="ECO:0000313" key="18">
    <source>
        <dbReference type="Proteomes" id="UP001054945"/>
    </source>
</evidence>
<keyword evidence="5 14" id="KW-0106">Calcium</keyword>
<evidence type="ECO:0000256" key="11">
    <source>
        <dbReference type="ARBA" id="ARBA00023257"/>
    </source>
</evidence>
<evidence type="ECO:0000256" key="4">
    <source>
        <dbReference type="ARBA" id="ARBA00022737"/>
    </source>
</evidence>
<feature type="domain" description="Cadherin" evidence="16">
    <location>
        <begin position="224"/>
        <end position="342"/>
    </location>
</feature>
<dbReference type="Proteomes" id="UP001054945">
    <property type="component" value="Unassembled WGS sequence"/>
</dbReference>
<dbReference type="PRINTS" id="PR00205">
    <property type="entry name" value="CADHERIN"/>
</dbReference>
<name>A0AAV4QNB1_CAEEX</name>
<comment type="similarity">
    <text evidence="13">Belongs to the calsyntenin family.</text>
</comment>
<dbReference type="PANTHER" id="PTHR14139:SF2">
    <property type="entry name" value="CALSYNTENIN-1"/>
    <property type="match status" value="1"/>
</dbReference>